<dbReference type="GO" id="GO:0035556">
    <property type="term" value="P:intracellular signal transduction"/>
    <property type="evidence" value="ECO:0007669"/>
    <property type="project" value="InterPro"/>
</dbReference>
<feature type="region of interest" description="Disordered" evidence="1">
    <location>
        <begin position="659"/>
        <end position="878"/>
    </location>
</feature>
<feature type="compositionally biased region" description="Basic and acidic residues" evidence="1">
    <location>
        <begin position="25"/>
        <end position="144"/>
    </location>
</feature>
<dbReference type="PROSITE" id="PS00741">
    <property type="entry name" value="DH_1"/>
    <property type="match status" value="1"/>
</dbReference>
<feature type="compositionally biased region" description="Basic and acidic residues" evidence="1">
    <location>
        <begin position="947"/>
        <end position="959"/>
    </location>
</feature>
<dbReference type="Gene3D" id="2.30.29.30">
    <property type="entry name" value="Pleckstrin-homology domain (PH domain)/Phosphotyrosine-binding domain (PTB)"/>
    <property type="match status" value="1"/>
</dbReference>
<dbReference type="Proteomes" id="UP000011083">
    <property type="component" value="Unassembled WGS sequence"/>
</dbReference>
<organism evidence="4 5">
    <name type="scientific">Acanthamoeba castellanii (strain ATCC 30010 / Neff)</name>
    <dbReference type="NCBI Taxonomy" id="1257118"/>
    <lineage>
        <taxon>Eukaryota</taxon>
        <taxon>Amoebozoa</taxon>
        <taxon>Discosea</taxon>
        <taxon>Longamoebia</taxon>
        <taxon>Centramoebida</taxon>
        <taxon>Acanthamoebidae</taxon>
        <taxon>Acanthamoeba</taxon>
    </lineage>
</organism>
<feature type="compositionally biased region" description="Basic and acidic residues" evidence="1">
    <location>
        <begin position="826"/>
        <end position="840"/>
    </location>
</feature>
<proteinExistence type="predicted"/>
<dbReference type="InterPro" id="IPR035899">
    <property type="entry name" value="DBL_dom_sf"/>
</dbReference>
<dbReference type="Pfam" id="PF00621">
    <property type="entry name" value="RhoGEF"/>
    <property type="match status" value="1"/>
</dbReference>
<evidence type="ECO:0000259" key="3">
    <source>
        <dbReference type="PROSITE" id="PS50010"/>
    </source>
</evidence>
<dbReference type="PROSITE" id="PS50010">
    <property type="entry name" value="DH_2"/>
    <property type="match status" value="1"/>
</dbReference>
<dbReference type="Gene3D" id="1.20.900.10">
    <property type="entry name" value="Dbl homology (DH) domain"/>
    <property type="match status" value="1"/>
</dbReference>
<sequence length="1041" mass="117910">MGMGSVIARPVTGSGIVRPLAAPDEPSHNNTEDEKEREKHARERLRKEEEEEKARMDEEVKKELERMERELEGHRQQQDQERLRKQAEKLERDTKREVEARERERKEREEEECKAKEQQQQEEQRRKEEEEAKQRQALKSEKELELESRRLEDERLHKERLQREEKARLWRLREENKAAVKIQARWKASHEKRKFQVMRKMNLYRTQVAQEILSTEENYVKTLREVVEHFVRPLKEAVARGKPIISNDEIKTIFSHIQIILGYNDALLEDLRKKTSSWHPYQMIGDVFLKMAAFMRVYTDYVRNFNDALAMIQECKKSPEFLAFCNDTYPKMSVVQADLSSYLITPVQRIPRYQLLVRDLLKHTWKEHSDYDNLEQALQQITTTAIYVNDKQKEAENIQKMLNIQGSLYGKKLVNLVDPQRRFIREGSLVEINPKGKGKPRWFFLFTDLLVKCNMSNTMKKKTFKKGSGAPTFEYVEQIPLEGCELVNTADEGDKKHSFQVVSSPPGLWLCASAEEEKTEWIKDLKECIKLLKEKSDLYDEHATKIASQRAAAAKALISEQYTGYRVRGSYTSASGAKRAEARKGSLGGNNPMELPDEDTDLGKSSFRSLSAQERFQLAKQAEQRLGLLLEEEKLQEQNRLEAGYERVRQFKDSMGKRYSNASEDMSSMDGSDCDETLDSSDSSFISDLNEGINTEATSGRTSRVGSFEESEGSLNDSGSTFIQPGKRRFASMKREHFRGAGGSSSPKSNSLPASPKEDREEAPLAGSATKLNTDAPAAGAPKTRKFASLKREDYRSARASRYTSSGPSSIGSSGTDLSAMTDDATLDKEESDVVIHEDAAPTPLAAVLEKERRKTKTNYATGRQRYPSVHSKDLPAGGDFGDVADMLTELKKGKADSSLGNSSTMAGAAASVAAGGDESKKKIKKKKKFSSLRPLEKKSSAALVDGSKEEFEEPVKKYSSMKRDDFKAHSAAFGAIELKDMVAVARPATDRDPIPSSTPNGGGAPKRRFASMKRENYKNFKQLSADSEREFDDAADDAKQ</sequence>
<dbReference type="Pfam" id="PF00169">
    <property type="entry name" value="PH"/>
    <property type="match status" value="1"/>
</dbReference>
<protein>
    <submittedName>
        <fullName evidence="4">RhoGEF domain containing protein</fullName>
    </submittedName>
</protein>
<dbReference type="SUPFAM" id="SSF50729">
    <property type="entry name" value="PH domain-like"/>
    <property type="match status" value="1"/>
</dbReference>
<dbReference type="KEGG" id="acan:ACA1_367190"/>
<dbReference type="SUPFAM" id="SSF48065">
    <property type="entry name" value="DBL homology domain (DH-domain)"/>
    <property type="match status" value="1"/>
</dbReference>
<dbReference type="InterPro" id="IPR001849">
    <property type="entry name" value="PH_domain"/>
</dbReference>
<dbReference type="OrthoDB" id="26917at2759"/>
<gene>
    <name evidence="4" type="ORF">ACA1_367190</name>
</gene>
<dbReference type="GO" id="GO:0005737">
    <property type="term" value="C:cytoplasm"/>
    <property type="evidence" value="ECO:0007669"/>
    <property type="project" value="TreeGrafter"/>
</dbReference>
<evidence type="ECO:0000313" key="4">
    <source>
        <dbReference type="EMBL" id="ELR14086.1"/>
    </source>
</evidence>
<feature type="region of interest" description="Disordered" evidence="1">
    <location>
        <begin position="576"/>
        <end position="597"/>
    </location>
</feature>
<dbReference type="InterPro" id="IPR011993">
    <property type="entry name" value="PH-like_dom_sf"/>
</dbReference>
<name>L8GPR0_ACACF</name>
<dbReference type="PROSITE" id="PS50096">
    <property type="entry name" value="IQ"/>
    <property type="match status" value="1"/>
</dbReference>
<dbReference type="CDD" id="cd00160">
    <property type="entry name" value="RhoGEF"/>
    <property type="match status" value="1"/>
</dbReference>
<feature type="compositionally biased region" description="Polar residues" evidence="1">
    <location>
        <begin position="713"/>
        <end position="723"/>
    </location>
</feature>
<dbReference type="InterPro" id="IPR001331">
    <property type="entry name" value="GDS_CDC24_CS"/>
</dbReference>
<feature type="compositionally biased region" description="Low complexity" evidence="1">
    <location>
        <begin position="744"/>
        <end position="755"/>
    </location>
</feature>
<dbReference type="AlphaFoldDB" id="L8GPR0"/>
<feature type="compositionally biased region" description="Polar residues" evidence="1">
    <location>
        <begin position="660"/>
        <end position="670"/>
    </location>
</feature>
<dbReference type="InterPro" id="IPR051092">
    <property type="entry name" value="FYVE_RhoGEF_PH"/>
</dbReference>
<dbReference type="FunFam" id="1.20.900.10:FF:000003">
    <property type="entry name" value="Rho guanine nucleotide exchange factor 10 like"/>
    <property type="match status" value="1"/>
</dbReference>
<dbReference type="PANTHER" id="PTHR12673">
    <property type="entry name" value="FACIOGENITAL DYSPLASIA PROTEIN"/>
    <property type="match status" value="1"/>
</dbReference>
<feature type="region of interest" description="Disordered" evidence="1">
    <location>
        <begin position="895"/>
        <end position="959"/>
    </location>
</feature>
<dbReference type="PROSITE" id="PS50003">
    <property type="entry name" value="PH_DOMAIN"/>
    <property type="match status" value="1"/>
</dbReference>
<dbReference type="VEuPathDB" id="AmoebaDB:ACA1_367190"/>
<reference evidence="4 5" key="1">
    <citation type="journal article" date="2013" name="Genome Biol.">
        <title>Genome of Acanthamoeba castellanii highlights extensive lateral gene transfer and early evolution of tyrosine kinase signaling.</title>
        <authorList>
            <person name="Clarke M."/>
            <person name="Lohan A.J."/>
            <person name="Liu B."/>
            <person name="Lagkouvardos I."/>
            <person name="Roy S."/>
            <person name="Zafar N."/>
            <person name="Bertelli C."/>
            <person name="Schilde C."/>
            <person name="Kianianmomeni A."/>
            <person name="Burglin T.R."/>
            <person name="Frech C."/>
            <person name="Turcotte B."/>
            <person name="Kopec K.O."/>
            <person name="Synnott J.M."/>
            <person name="Choo C."/>
            <person name="Paponov I."/>
            <person name="Finkler A."/>
            <person name="Soon Heng Tan C."/>
            <person name="Hutchins A.P."/>
            <person name="Weinmeier T."/>
            <person name="Rattei T."/>
            <person name="Chu J.S."/>
            <person name="Gimenez G."/>
            <person name="Irimia M."/>
            <person name="Rigden D.J."/>
            <person name="Fitzpatrick D.A."/>
            <person name="Lorenzo-Morales J."/>
            <person name="Bateman A."/>
            <person name="Chiu C.H."/>
            <person name="Tang P."/>
            <person name="Hegemann P."/>
            <person name="Fromm H."/>
            <person name="Raoult D."/>
            <person name="Greub G."/>
            <person name="Miranda-Saavedra D."/>
            <person name="Chen N."/>
            <person name="Nash P."/>
            <person name="Ginger M.L."/>
            <person name="Horn M."/>
            <person name="Schaap P."/>
            <person name="Caler L."/>
            <person name="Loftus B."/>
        </authorList>
    </citation>
    <scope>NUCLEOTIDE SEQUENCE [LARGE SCALE GENOMIC DNA]</scope>
    <source>
        <strain evidence="4 5">Neff</strain>
    </source>
</reference>
<evidence type="ECO:0000313" key="5">
    <source>
        <dbReference type="Proteomes" id="UP000011083"/>
    </source>
</evidence>
<feature type="domain" description="DH" evidence="3">
    <location>
        <begin position="204"/>
        <end position="391"/>
    </location>
</feature>
<keyword evidence="5" id="KW-1185">Reference proteome</keyword>
<dbReference type="InterPro" id="IPR000219">
    <property type="entry name" value="DH_dom"/>
</dbReference>
<feature type="compositionally biased region" description="Low complexity" evidence="1">
    <location>
        <begin position="907"/>
        <end position="917"/>
    </location>
</feature>
<dbReference type="GO" id="GO:0005085">
    <property type="term" value="F:guanyl-nucleotide exchange factor activity"/>
    <property type="evidence" value="ECO:0007669"/>
    <property type="project" value="InterPro"/>
</dbReference>
<dbReference type="RefSeq" id="XP_004336099.1">
    <property type="nucleotide sequence ID" value="XM_004336051.1"/>
</dbReference>
<feature type="compositionally biased region" description="Basic residues" evidence="1">
    <location>
        <begin position="922"/>
        <end position="931"/>
    </location>
</feature>
<feature type="region of interest" description="Disordered" evidence="1">
    <location>
        <begin position="988"/>
        <end position="1041"/>
    </location>
</feature>
<feature type="compositionally biased region" description="Polar residues" evidence="1">
    <location>
        <begin position="692"/>
        <end position="705"/>
    </location>
</feature>
<feature type="region of interest" description="Disordered" evidence="1">
    <location>
        <begin position="1"/>
        <end position="144"/>
    </location>
</feature>
<dbReference type="GeneID" id="14914471"/>
<evidence type="ECO:0000256" key="1">
    <source>
        <dbReference type="SAM" id="MobiDB-lite"/>
    </source>
</evidence>
<feature type="compositionally biased region" description="Acidic residues" evidence="1">
    <location>
        <begin position="1030"/>
        <end position="1041"/>
    </location>
</feature>
<dbReference type="SMART" id="SM00233">
    <property type="entry name" value="PH"/>
    <property type="match status" value="1"/>
</dbReference>
<feature type="domain" description="PH" evidence="2">
    <location>
        <begin position="422"/>
        <end position="530"/>
    </location>
</feature>
<feature type="compositionally biased region" description="Low complexity" evidence="1">
    <location>
        <begin position="798"/>
        <end position="815"/>
    </location>
</feature>
<dbReference type="SMART" id="SM00325">
    <property type="entry name" value="RhoGEF"/>
    <property type="match status" value="1"/>
</dbReference>
<evidence type="ECO:0000259" key="2">
    <source>
        <dbReference type="PROSITE" id="PS50003"/>
    </source>
</evidence>
<dbReference type="PANTHER" id="PTHR12673:SF263">
    <property type="entry name" value="PLECKSTRIN DOMAIN-CONTAINING PROTEIN"/>
    <property type="match status" value="1"/>
</dbReference>
<dbReference type="EMBL" id="KB008073">
    <property type="protein sequence ID" value="ELR14086.1"/>
    <property type="molecule type" value="Genomic_DNA"/>
</dbReference>
<accession>L8GPR0</accession>